<keyword evidence="1" id="KW-1185">Reference proteome</keyword>
<dbReference type="WBParaSite" id="ACAC_0000050801-mRNA-1">
    <property type="protein sequence ID" value="ACAC_0000050801-mRNA-1"/>
    <property type="gene ID" value="ACAC_0000050801"/>
</dbReference>
<organism evidence="1 2">
    <name type="scientific">Angiostrongylus cantonensis</name>
    <name type="common">Rat lungworm</name>
    <dbReference type="NCBI Taxonomy" id="6313"/>
    <lineage>
        <taxon>Eukaryota</taxon>
        <taxon>Metazoa</taxon>
        <taxon>Ecdysozoa</taxon>
        <taxon>Nematoda</taxon>
        <taxon>Chromadorea</taxon>
        <taxon>Rhabditida</taxon>
        <taxon>Rhabditina</taxon>
        <taxon>Rhabditomorpha</taxon>
        <taxon>Strongyloidea</taxon>
        <taxon>Metastrongylidae</taxon>
        <taxon>Angiostrongylus</taxon>
    </lineage>
</organism>
<accession>A0A0K0CTR3</accession>
<evidence type="ECO:0000313" key="2">
    <source>
        <dbReference type="WBParaSite" id="ACAC_0000050801-mRNA-1"/>
    </source>
</evidence>
<name>A0A0K0CTR3_ANGCA</name>
<proteinExistence type="predicted"/>
<reference evidence="1" key="1">
    <citation type="submission" date="2012-09" db="EMBL/GenBank/DDBJ databases">
        <authorList>
            <person name="Martin A.A."/>
        </authorList>
    </citation>
    <scope>NUCLEOTIDE SEQUENCE</scope>
</reference>
<evidence type="ECO:0000313" key="1">
    <source>
        <dbReference type="Proteomes" id="UP000035642"/>
    </source>
</evidence>
<sequence length="92" mass="10121">MRAFSVEPALPEKGYGSSETVLLAYCELEWKQSEIDDFHQTLVFGLVLHTPLVSCYLLMHSPPIPASAASPPKVKLHVIKFQTIGNTGDILP</sequence>
<dbReference type="Proteomes" id="UP000035642">
    <property type="component" value="Unassembled WGS sequence"/>
</dbReference>
<protein>
    <submittedName>
        <fullName evidence="2">Uncharacterized protein</fullName>
    </submittedName>
</protein>
<dbReference type="AlphaFoldDB" id="A0A0K0CTR3"/>
<reference evidence="2" key="2">
    <citation type="submission" date="2017-02" db="UniProtKB">
        <authorList>
            <consortium name="WormBaseParasite"/>
        </authorList>
    </citation>
    <scope>IDENTIFICATION</scope>
</reference>